<evidence type="ECO:0000259" key="1">
    <source>
        <dbReference type="Pfam" id="PF12697"/>
    </source>
</evidence>
<gene>
    <name evidence="2" type="ORF">ACFFIA_40105</name>
</gene>
<dbReference type="Pfam" id="PF12697">
    <property type="entry name" value="Abhydrolase_6"/>
    <property type="match status" value="1"/>
</dbReference>
<dbReference type="SUPFAM" id="SSF53474">
    <property type="entry name" value="alpha/beta-Hydrolases"/>
    <property type="match status" value="1"/>
</dbReference>
<dbReference type="Gene3D" id="3.40.50.1820">
    <property type="entry name" value="alpha/beta hydrolase"/>
    <property type="match status" value="1"/>
</dbReference>
<dbReference type="GO" id="GO:0016787">
    <property type="term" value="F:hydrolase activity"/>
    <property type="evidence" value="ECO:0007669"/>
    <property type="project" value="UniProtKB-KW"/>
</dbReference>
<comment type="caution">
    <text evidence="2">The sequence shown here is derived from an EMBL/GenBank/DDBJ whole genome shotgun (WGS) entry which is preliminary data.</text>
</comment>
<dbReference type="PANTHER" id="PTHR42886">
    <property type="entry name" value="RE40534P-RELATED"/>
    <property type="match status" value="1"/>
</dbReference>
<organism evidence="2 3">
    <name type="scientific">Phytohabitans kaempferiae</name>
    <dbReference type="NCBI Taxonomy" id="1620943"/>
    <lineage>
        <taxon>Bacteria</taxon>
        <taxon>Bacillati</taxon>
        <taxon>Actinomycetota</taxon>
        <taxon>Actinomycetes</taxon>
        <taxon>Micromonosporales</taxon>
        <taxon>Micromonosporaceae</taxon>
    </lineage>
</organism>
<evidence type="ECO:0000313" key="2">
    <source>
        <dbReference type="EMBL" id="MFC0533824.1"/>
    </source>
</evidence>
<accession>A0ABV6MGY5</accession>
<feature type="domain" description="AB hydrolase-1" evidence="1">
    <location>
        <begin position="51"/>
        <end position="264"/>
    </location>
</feature>
<keyword evidence="3" id="KW-1185">Reference proteome</keyword>
<evidence type="ECO:0000313" key="3">
    <source>
        <dbReference type="Proteomes" id="UP001589867"/>
    </source>
</evidence>
<name>A0ABV6MGY5_9ACTN</name>
<dbReference type="PANTHER" id="PTHR42886:SF42">
    <property type="entry name" value="ALPHA_BETA-HYDROLASES SUPERFAMILY PROTEIN"/>
    <property type="match status" value="1"/>
</dbReference>
<dbReference type="EMBL" id="JBHLUH010000091">
    <property type="protein sequence ID" value="MFC0533824.1"/>
    <property type="molecule type" value="Genomic_DNA"/>
</dbReference>
<proteinExistence type="predicted"/>
<dbReference type="RefSeq" id="WP_377261915.1">
    <property type="nucleotide sequence ID" value="NZ_JBHLUH010000091.1"/>
</dbReference>
<keyword evidence="2" id="KW-0378">Hydrolase</keyword>
<protein>
    <submittedName>
        <fullName evidence="2">Alpha/beta hydrolase</fullName>
    </submittedName>
</protein>
<dbReference type="InterPro" id="IPR000073">
    <property type="entry name" value="AB_hydrolase_1"/>
</dbReference>
<reference evidence="2 3" key="1">
    <citation type="submission" date="2024-09" db="EMBL/GenBank/DDBJ databases">
        <authorList>
            <person name="Sun Q."/>
            <person name="Mori K."/>
        </authorList>
    </citation>
    <scope>NUCLEOTIDE SEQUENCE [LARGE SCALE GENOMIC DNA]</scope>
    <source>
        <strain evidence="2 3">TBRC 3947</strain>
    </source>
</reference>
<dbReference type="InterPro" id="IPR029058">
    <property type="entry name" value="AB_hydrolase_fold"/>
</dbReference>
<sequence>MNAPHRNAPLRSTFPRGSRLIRFEDWAKPVPPVRREVLSATPEVDEGKPPVLFVPGFGHGAWAFAEHWLEHAAGRGFPAHAVSPRGHGGSGGTPGASLRAYQHDVVQAAASLPRQAVLVGHGAGALVVERAMARYPARAAVLAAPVLGGWAILGAALRRNPAGTLPAILGGRLRLSRRQLFSREVPDAVAKGYVARLGRASARAQWQLLLHRAPEPAVGDPPVLVVGSPDDRVVPASALTRAARRYGGAPLLFPGMGHDLMLDARWREPIDAILDWLEKGGA</sequence>
<dbReference type="Proteomes" id="UP001589867">
    <property type="component" value="Unassembled WGS sequence"/>
</dbReference>